<evidence type="ECO:0000256" key="6">
    <source>
        <dbReference type="ARBA" id="ARBA00023284"/>
    </source>
</evidence>
<evidence type="ECO:0000256" key="2">
    <source>
        <dbReference type="ARBA" id="ARBA00023015"/>
    </source>
</evidence>
<dbReference type="Pfam" id="PF08281">
    <property type="entry name" value="Sigma70_r4_2"/>
    <property type="match status" value="1"/>
</dbReference>
<evidence type="ECO:0000313" key="8">
    <source>
        <dbReference type="EMBL" id="APW59121.1"/>
    </source>
</evidence>
<reference evidence="9" key="1">
    <citation type="submission" date="2016-12" db="EMBL/GenBank/DDBJ databases">
        <title>Comparative genomics of four Isosphaeraceae planctomycetes: a common pool of plasmids and glycoside hydrolase genes.</title>
        <authorList>
            <person name="Ivanova A."/>
        </authorList>
    </citation>
    <scope>NUCLEOTIDE SEQUENCE [LARGE SCALE GENOMIC DNA]</scope>
    <source>
        <strain evidence="9">PX4</strain>
    </source>
</reference>
<evidence type="ECO:0000256" key="3">
    <source>
        <dbReference type="ARBA" id="ARBA00023082"/>
    </source>
</evidence>
<dbReference type="Gene3D" id="1.10.10.10">
    <property type="entry name" value="Winged helix-like DNA-binding domain superfamily/Winged helix DNA-binding domain"/>
    <property type="match status" value="1"/>
</dbReference>
<dbReference type="InterPro" id="IPR039425">
    <property type="entry name" value="RNA_pol_sigma-70-like"/>
</dbReference>
<dbReference type="InterPro" id="IPR017937">
    <property type="entry name" value="Thioredoxin_CS"/>
</dbReference>
<evidence type="ECO:0000256" key="5">
    <source>
        <dbReference type="ARBA" id="ARBA00023163"/>
    </source>
</evidence>
<dbReference type="GO" id="GO:0006950">
    <property type="term" value="P:response to stress"/>
    <property type="evidence" value="ECO:0007669"/>
    <property type="project" value="UniProtKB-ARBA"/>
</dbReference>
<name>A0A1U7CJK8_9BACT</name>
<dbReference type="InterPro" id="IPR013766">
    <property type="entry name" value="Thioredoxin_domain"/>
</dbReference>
<organism evidence="8 9">
    <name type="scientific">Paludisphaera borealis</name>
    <dbReference type="NCBI Taxonomy" id="1387353"/>
    <lineage>
        <taxon>Bacteria</taxon>
        <taxon>Pseudomonadati</taxon>
        <taxon>Planctomycetota</taxon>
        <taxon>Planctomycetia</taxon>
        <taxon>Isosphaerales</taxon>
        <taxon>Isosphaeraceae</taxon>
        <taxon>Paludisphaera</taxon>
    </lineage>
</organism>
<keyword evidence="3" id="KW-0731">Sigma factor</keyword>
<dbReference type="InterPro" id="IPR036388">
    <property type="entry name" value="WH-like_DNA-bd_sf"/>
</dbReference>
<dbReference type="PANTHER" id="PTHR43133">
    <property type="entry name" value="RNA POLYMERASE ECF-TYPE SIGMA FACTO"/>
    <property type="match status" value="1"/>
</dbReference>
<gene>
    <name evidence="8" type="primary">sigE_2</name>
    <name evidence="8" type="ORF">BSF38_00535</name>
</gene>
<dbReference type="InterPro" id="IPR013325">
    <property type="entry name" value="RNA_pol_sigma_r2"/>
</dbReference>
<dbReference type="RefSeq" id="WP_145951941.1">
    <property type="nucleotide sequence ID" value="NZ_CP019082.1"/>
</dbReference>
<sequence length="877" mass="95724">MPLNRNHAAASALGDLLHTGSFTALSDGQLLERFATRAREAGEPAFAALVARHGPLVWRTCQAVLRDDHDARDAFQATFLVLVRRAGSLWVSESIGPWLHRVAFRTAVHAKRDKNRRRAVERQAAERTPAWTVPSISDDLSLAIHQEVERLPDRHRIPLVLCDLEGRSYEEAARHLGCPVGTVKSRLARGRAHLQDRLIRRGITPSSAQQTLIMIGAPTSVSLPPALLESTVRAAAAFAVGPLQAACGLSALSITLAEGVLKVMLFSRLKMDAAVLATIIGLSTLGWLAHAAPDDSPRPAPAPRNVEKNTSAPTVDLQGNWIVRGYPSGQAMSLIKIEGRRASARATLLAILMPEHYHFAESTIENFQIDDKAVRFTLKIAATRPIDARVLNVVAYLPKDQAEPKVLRGSIDFSQQGQFPAILDRTDLKELDPKEALAAGNDELRRFNQTKDREKQVEILKEMLKKYAEEPMAPVAGWALAITLADDKAPTAEVRAAVDRAIEVAARYGPEMEVGTINLIVRNLVGAEDLEDLTLEYARKAEAMLRASYPVALQENALQNLVNVLPKSRKIDEAAALAEIKTVEARLAKLGIPAAAETQRKPGAVHWARNFAAARKEAAKAGKLVMVDFSTQTCGWCKRLDADVFPKPAVVEAMRRFVPVKVDAEDGEGRPLVERYQAHIQGYPAILFLDPAIEDAHDGRIVGKIPGYTPPLAFVELLNVIAGLPRDLPKLREQLKAHADDDETARRLATSLAMQGELMEAGELAGRPHGKETDPTVDSWASVYNTIGDELLIRQKPAEAAEWYDKAGRTAKRPIDVYLARVGVGMTTAYQGKPEEAVKELEAAAGVVGVSGDEREFAQTLLKSLKADVKTRPSTPK</sequence>
<dbReference type="SUPFAM" id="SSF52833">
    <property type="entry name" value="Thioredoxin-like"/>
    <property type="match status" value="1"/>
</dbReference>
<dbReference type="STRING" id="1387353.BSF38_00535"/>
<accession>A0A1U7CJK8</accession>
<dbReference type="Gene3D" id="1.10.1740.10">
    <property type="match status" value="1"/>
</dbReference>
<proteinExistence type="inferred from homology"/>
<dbReference type="InterPro" id="IPR007627">
    <property type="entry name" value="RNA_pol_sigma70_r2"/>
</dbReference>
<dbReference type="PANTHER" id="PTHR43133:SF8">
    <property type="entry name" value="RNA POLYMERASE SIGMA FACTOR HI_1459-RELATED"/>
    <property type="match status" value="1"/>
</dbReference>
<evidence type="ECO:0000256" key="1">
    <source>
        <dbReference type="ARBA" id="ARBA00010641"/>
    </source>
</evidence>
<keyword evidence="2" id="KW-0805">Transcription regulation</keyword>
<dbReference type="AlphaFoldDB" id="A0A1U7CJK8"/>
<dbReference type="Proteomes" id="UP000186309">
    <property type="component" value="Chromosome"/>
</dbReference>
<dbReference type="SUPFAM" id="SSF48452">
    <property type="entry name" value="TPR-like"/>
    <property type="match status" value="1"/>
</dbReference>
<dbReference type="Gene3D" id="1.25.40.10">
    <property type="entry name" value="Tetratricopeptide repeat domain"/>
    <property type="match status" value="1"/>
</dbReference>
<evidence type="ECO:0000313" key="9">
    <source>
        <dbReference type="Proteomes" id="UP000186309"/>
    </source>
</evidence>
<dbReference type="PROSITE" id="PS51352">
    <property type="entry name" value="THIOREDOXIN_2"/>
    <property type="match status" value="1"/>
</dbReference>
<evidence type="ECO:0000256" key="4">
    <source>
        <dbReference type="ARBA" id="ARBA00023125"/>
    </source>
</evidence>
<keyword evidence="9" id="KW-1185">Reference proteome</keyword>
<comment type="similarity">
    <text evidence="1">Belongs to the sigma-70 factor family. ECF subfamily.</text>
</comment>
<dbReference type="CDD" id="cd06171">
    <property type="entry name" value="Sigma70_r4"/>
    <property type="match status" value="1"/>
</dbReference>
<dbReference type="Pfam" id="PF04542">
    <property type="entry name" value="Sigma70_r2"/>
    <property type="match status" value="1"/>
</dbReference>
<dbReference type="PROSITE" id="PS00194">
    <property type="entry name" value="THIOREDOXIN_1"/>
    <property type="match status" value="1"/>
</dbReference>
<dbReference type="Gene3D" id="3.40.30.10">
    <property type="entry name" value="Glutaredoxin"/>
    <property type="match status" value="1"/>
</dbReference>
<keyword evidence="5" id="KW-0804">Transcription</keyword>
<dbReference type="SUPFAM" id="SSF88659">
    <property type="entry name" value="Sigma3 and sigma4 domains of RNA polymerase sigma factors"/>
    <property type="match status" value="1"/>
</dbReference>
<dbReference type="Pfam" id="PF13899">
    <property type="entry name" value="Thioredoxin_7"/>
    <property type="match status" value="1"/>
</dbReference>
<dbReference type="InterPro" id="IPR014284">
    <property type="entry name" value="RNA_pol_sigma-70_dom"/>
</dbReference>
<dbReference type="GO" id="GO:0016987">
    <property type="term" value="F:sigma factor activity"/>
    <property type="evidence" value="ECO:0007669"/>
    <property type="project" value="UniProtKB-KW"/>
</dbReference>
<keyword evidence="6" id="KW-0676">Redox-active center</keyword>
<dbReference type="InterPro" id="IPR011990">
    <property type="entry name" value="TPR-like_helical_dom_sf"/>
</dbReference>
<dbReference type="InterPro" id="IPR013249">
    <property type="entry name" value="RNA_pol_sigma70_r4_t2"/>
</dbReference>
<dbReference type="EMBL" id="CP019082">
    <property type="protein sequence ID" value="APW59121.1"/>
    <property type="molecule type" value="Genomic_DNA"/>
</dbReference>
<dbReference type="GO" id="GO:0006352">
    <property type="term" value="P:DNA-templated transcription initiation"/>
    <property type="evidence" value="ECO:0007669"/>
    <property type="project" value="InterPro"/>
</dbReference>
<dbReference type="NCBIfam" id="TIGR02937">
    <property type="entry name" value="sigma70-ECF"/>
    <property type="match status" value="1"/>
</dbReference>
<dbReference type="GO" id="GO:0003677">
    <property type="term" value="F:DNA binding"/>
    <property type="evidence" value="ECO:0007669"/>
    <property type="project" value="UniProtKB-KW"/>
</dbReference>
<dbReference type="SUPFAM" id="SSF88946">
    <property type="entry name" value="Sigma2 domain of RNA polymerase sigma factors"/>
    <property type="match status" value="1"/>
</dbReference>
<protein>
    <submittedName>
        <fullName evidence="8">ECF RNA polymerase sigma factor SigE</fullName>
    </submittedName>
</protein>
<dbReference type="InterPro" id="IPR013324">
    <property type="entry name" value="RNA_pol_sigma_r3/r4-like"/>
</dbReference>
<feature type="domain" description="Thioredoxin" evidence="7">
    <location>
        <begin position="585"/>
        <end position="723"/>
    </location>
</feature>
<dbReference type="InterPro" id="IPR036249">
    <property type="entry name" value="Thioredoxin-like_sf"/>
</dbReference>
<evidence type="ECO:0000259" key="7">
    <source>
        <dbReference type="PROSITE" id="PS51352"/>
    </source>
</evidence>
<dbReference type="KEGG" id="pbor:BSF38_00535"/>
<dbReference type="OrthoDB" id="9784272at2"/>
<keyword evidence="4" id="KW-0238">DNA-binding</keyword>